<evidence type="ECO:0000313" key="5">
    <source>
        <dbReference type="Proteomes" id="UP000195652"/>
    </source>
</evidence>
<dbReference type="GeneID" id="75007065"/>
<proteinExistence type="predicted"/>
<gene>
    <name evidence="4" type="ORF">CBE74_02040</name>
</gene>
<dbReference type="NCBIfam" id="NF038134">
    <property type="entry name" value="choice_anch_M"/>
    <property type="match status" value="1"/>
</dbReference>
<dbReference type="KEGG" id="csil:CBE74_02040"/>
<evidence type="ECO:0000313" key="4">
    <source>
        <dbReference type="EMBL" id="ARU45477.1"/>
    </source>
</evidence>
<evidence type="ECO:0000256" key="2">
    <source>
        <dbReference type="SAM" id="Phobius"/>
    </source>
</evidence>
<reference evidence="4 5" key="2">
    <citation type="journal article" date="2020" name="Antonie Van Leeuwenhoek">
        <title>Phylogenomic characterisation of a novel corynebacterial species pathogenic to animals.</title>
        <authorList>
            <person name="Moller J."/>
            <person name="Musella L."/>
            <person name="Melnikov V."/>
            <person name="Geissdorfer W."/>
            <person name="Burkovski A."/>
            <person name="Sangal V."/>
        </authorList>
    </citation>
    <scope>NUCLEOTIDE SEQUENCE [LARGE SCALE GENOMIC DNA]</scope>
    <source>
        <strain evidence="4 5">PO100/5</strain>
    </source>
</reference>
<keyword evidence="2" id="KW-0472">Membrane</keyword>
<dbReference type="OrthoDB" id="4424311at2"/>
<reference evidence="4 5" key="4">
    <citation type="journal article" date="2020" name="PLoS ONE">
        <title>Taxonomic classification of strain PO100/5 shows a broader geographic distribution and genetic markers of the recently described Corynebacterium silvaticum.</title>
        <authorList>
            <person name="Viana M.V.C."/>
            <person name="Profeta R."/>
            <person name="da Silva A.L."/>
            <person name="Hurtado R."/>
            <person name="Cerqueira J.C."/>
            <person name="Ribeiro B.F.S."/>
            <person name="Almeida M.O."/>
            <person name="Morais-Rodrigues F."/>
            <person name="Soares S.C."/>
            <person name="Oliveira M."/>
            <person name="Tavares L."/>
            <person name="Figueiredo H."/>
            <person name="Wattam A.R."/>
            <person name="Barh D."/>
            <person name="Ghosh P."/>
            <person name="Silva A."/>
            <person name="Azevedo V."/>
        </authorList>
    </citation>
    <scope>NUCLEOTIDE SEQUENCE [LARGE SCALE GENOMIC DNA]</scope>
    <source>
        <strain evidence="4 5">PO100/5</strain>
    </source>
</reference>
<keyword evidence="3" id="KW-0732">Signal</keyword>
<name>A0A7Y4P9U2_9CORY</name>
<evidence type="ECO:0000256" key="3">
    <source>
        <dbReference type="SAM" id="SignalP"/>
    </source>
</evidence>
<dbReference type="NCBIfam" id="TIGR03769">
    <property type="entry name" value="P_ac_wall_RPT"/>
    <property type="match status" value="1"/>
</dbReference>
<feature type="transmembrane region" description="Helical" evidence="2">
    <location>
        <begin position="287"/>
        <end position="310"/>
    </location>
</feature>
<feature type="signal peptide" evidence="3">
    <location>
        <begin position="1"/>
        <end position="32"/>
    </location>
</feature>
<keyword evidence="2" id="KW-0812">Transmembrane</keyword>
<accession>A0A7Y4P9U2</accession>
<dbReference type="AlphaFoldDB" id="A0A7Y4P9U2"/>
<reference evidence="4 5" key="3">
    <citation type="journal article" date="2020" name="Int. J. Syst. Evol. Microbiol.">
        <title>Corynebacterium silvaticum sp. nov., a unique group of NTTB corynebacteria in wild boar and roe deer.</title>
        <authorList>
            <person name="Dangel A."/>
            <person name="Berger A."/>
            <person name="Rau J."/>
            <person name="Eisenberg T."/>
            <person name="Kampfer P."/>
            <person name="Margos G."/>
            <person name="Contzen M."/>
            <person name="Busse H.J."/>
            <person name="Konrad R."/>
            <person name="Peters M."/>
            <person name="Sting R."/>
            <person name="Sing A."/>
        </authorList>
    </citation>
    <scope>NUCLEOTIDE SEQUENCE [LARGE SCALE GENOMIC DNA]</scope>
    <source>
        <strain evidence="4 5">PO100/5</strain>
    </source>
</reference>
<keyword evidence="5" id="KW-1185">Reference proteome</keyword>
<keyword evidence="2" id="KW-1133">Transmembrane helix</keyword>
<dbReference type="Proteomes" id="UP000195652">
    <property type="component" value="Chromosome"/>
</dbReference>
<reference evidence="4 5" key="1">
    <citation type="journal article" date="2014" name="BMC Vet. Res.">
        <title>First report of Corynebacterium pseudotuberculosis from caseous lymphadenitis lesions in Black Alentejano pig (Sus scrofa domesticus).</title>
        <authorList>
            <person name="Oliveira M."/>
            <person name="Barroco C."/>
            <person name="Mottola C."/>
            <person name="Santos R."/>
            <person name="Lemsaddek A."/>
            <person name="Tavares L."/>
            <person name="Semedo-Lemsaddek T."/>
        </authorList>
    </citation>
    <scope>NUCLEOTIDE SEQUENCE [LARGE SCALE GENOMIC DNA]</scope>
    <source>
        <strain evidence="4 5">PO100/5</strain>
    </source>
</reference>
<feature type="compositionally biased region" description="Low complexity" evidence="1">
    <location>
        <begin position="245"/>
        <end position="277"/>
    </location>
</feature>
<feature type="region of interest" description="Disordered" evidence="1">
    <location>
        <begin position="233"/>
        <end position="282"/>
    </location>
</feature>
<feature type="chain" id="PRO_5041143140" evidence="3">
    <location>
        <begin position="33"/>
        <end position="317"/>
    </location>
</feature>
<evidence type="ECO:0000256" key="1">
    <source>
        <dbReference type="SAM" id="MobiDB-lite"/>
    </source>
</evidence>
<organism evidence="4 5">
    <name type="scientific">Corynebacterium silvaticum</name>
    <dbReference type="NCBI Taxonomy" id="2320431"/>
    <lineage>
        <taxon>Bacteria</taxon>
        <taxon>Bacillati</taxon>
        <taxon>Actinomycetota</taxon>
        <taxon>Actinomycetes</taxon>
        <taxon>Mycobacteriales</taxon>
        <taxon>Corynebacteriaceae</taxon>
        <taxon>Corynebacterium</taxon>
    </lineage>
</organism>
<dbReference type="EMBL" id="CP021417">
    <property type="protein sequence ID" value="ARU45477.1"/>
    <property type="molecule type" value="Genomic_DNA"/>
</dbReference>
<dbReference type="RefSeq" id="WP_087453357.1">
    <property type="nucleotide sequence ID" value="NZ_CP021417.2"/>
</dbReference>
<protein>
    <submittedName>
        <fullName evidence="4">Choice-of-anchor M domain-containing protein</fullName>
    </submittedName>
</protein>
<dbReference type="InterPro" id="IPR022435">
    <property type="entry name" value="Surface-anchored_actinobac"/>
</dbReference>
<sequence>MFTRPLRSSPTSRIAAASAVVLVGLSASFAPAAWAEDLELDSGHIDAFNVTADGGNLKLNLKEDVTGSHVLRDPDSVTLRVKEEAWTDKTAQVPEVGTSGYYLPQTQDPNLIWPGWDTNGVRSGGFGEVDINFVKVSGPGQVYAFQTGSFGGNTPILADKGFEVRSGETIVQQEPAHVHTNWVFTAPGTYTMCVQATADGAASNVARYVWSVGNGGPNTVASCDGEGEAIAVSARSGNEDRKSRPSSSSSSRSTSSTTTSSKPTSSKPAPAASPAKRQSLPETGPSYMTAAFLVLGVGLAVFGAGTVRLVKAVTRNK</sequence>